<feature type="transmembrane region" description="Helical" evidence="1">
    <location>
        <begin position="424"/>
        <end position="446"/>
    </location>
</feature>
<sequence>MVTRLLSRRRRGGPDLASRVEALDTVVRLGGGGFDPELLDSARAVLDRAGARLRLSGEHTVVAVAGGTGSGKSTLVNALAGTEVSPPGVRRPTTSHSVAALWGPAGAGPLLDWLGVPERHVVDGSEELAGLVLLDLPDHDSTALDHRLEVDRLVELVDLLVWVVDPQKYADAALHERYLQRLRAHRAVTLVALNQVDLLTPEDAEVCAADLRRLLRADGLADVALVSVSARTGEGVAELQEALAGAVARRTAAVERLTADVDRAVEELDRDLGTGSPPAGGTVGRAERARLREALAVAGGVPAVEAAVEQSVRRQVHAATGWPVTRWAGRLRRDPLSRLRVDAAVEGSRSSLPPASPVARAGVDAAVRGLADAASAPLPDRWAQAVRAAARSRSGDLDDALDRAVSGTPVSAARRPWWVPPLAALQWVVTAAAVVGLLWLAALFVVDWVRLPEPPTYDVGRIPLPTTLLVLGVLAGLLIASLGSALGRRAGRRAARRAGGRLRDAVAEVGEVLVVAPVKDELQRYAVVREALRRAG</sequence>
<evidence type="ECO:0000313" key="4">
    <source>
        <dbReference type="Proteomes" id="UP000293638"/>
    </source>
</evidence>
<accession>A0A4Q7NW42</accession>
<evidence type="ECO:0000313" key="3">
    <source>
        <dbReference type="EMBL" id="RZS91506.1"/>
    </source>
</evidence>
<evidence type="ECO:0000256" key="1">
    <source>
        <dbReference type="SAM" id="Phobius"/>
    </source>
</evidence>
<dbReference type="Gene3D" id="3.40.50.300">
    <property type="entry name" value="P-loop containing nucleotide triphosphate hydrolases"/>
    <property type="match status" value="1"/>
</dbReference>
<dbReference type="GO" id="GO:0005829">
    <property type="term" value="C:cytosol"/>
    <property type="evidence" value="ECO:0007669"/>
    <property type="project" value="TreeGrafter"/>
</dbReference>
<dbReference type="PANTHER" id="PTHR42698:SF1">
    <property type="entry name" value="GTPASE ERA, MITOCHONDRIAL"/>
    <property type="match status" value="1"/>
</dbReference>
<comment type="caution">
    <text evidence="3">The sequence shown here is derived from an EMBL/GenBank/DDBJ whole genome shotgun (WGS) entry which is preliminary data.</text>
</comment>
<dbReference type="AlphaFoldDB" id="A0A4Q7NW42"/>
<dbReference type="PANTHER" id="PTHR42698">
    <property type="entry name" value="GTPASE ERA"/>
    <property type="match status" value="1"/>
</dbReference>
<feature type="transmembrane region" description="Helical" evidence="1">
    <location>
        <begin position="466"/>
        <end position="487"/>
    </location>
</feature>
<protein>
    <submittedName>
        <fullName evidence="3">50S ribosome-binding GTPase</fullName>
    </submittedName>
</protein>
<proteinExistence type="predicted"/>
<organism evidence="3 4">
    <name type="scientific">Motilibacter rhizosphaerae</name>
    <dbReference type="NCBI Taxonomy" id="598652"/>
    <lineage>
        <taxon>Bacteria</taxon>
        <taxon>Bacillati</taxon>
        <taxon>Actinomycetota</taxon>
        <taxon>Actinomycetes</taxon>
        <taxon>Motilibacterales</taxon>
        <taxon>Motilibacteraceae</taxon>
        <taxon>Motilibacter</taxon>
    </lineage>
</organism>
<dbReference type="InterPro" id="IPR027417">
    <property type="entry name" value="P-loop_NTPase"/>
</dbReference>
<dbReference type="OrthoDB" id="974105at2"/>
<dbReference type="SUPFAM" id="SSF52540">
    <property type="entry name" value="P-loop containing nucleoside triphosphate hydrolases"/>
    <property type="match status" value="1"/>
</dbReference>
<dbReference type="Pfam" id="PF01926">
    <property type="entry name" value="MMR_HSR1"/>
    <property type="match status" value="1"/>
</dbReference>
<dbReference type="GO" id="GO:0005525">
    <property type="term" value="F:GTP binding"/>
    <property type="evidence" value="ECO:0007669"/>
    <property type="project" value="InterPro"/>
</dbReference>
<dbReference type="Proteomes" id="UP000293638">
    <property type="component" value="Unassembled WGS sequence"/>
</dbReference>
<dbReference type="RefSeq" id="WP_130491568.1">
    <property type="nucleotide sequence ID" value="NZ_SGXD01000001.1"/>
</dbReference>
<reference evidence="3 4" key="1">
    <citation type="submission" date="2019-02" db="EMBL/GenBank/DDBJ databases">
        <title>Genomic Encyclopedia of Type Strains, Phase IV (KMG-IV): sequencing the most valuable type-strain genomes for metagenomic binning, comparative biology and taxonomic classification.</title>
        <authorList>
            <person name="Goeker M."/>
        </authorList>
    </citation>
    <scope>NUCLEOTIDE SEQUENCE [LARGE SCALE GENOMIC DNA]</scope>
    <source>
        <strain evidence="3 4">DSM 45622</strain>
    </source>
</reference>
<dbReference type="GO" id="GO:0043024">
    <property type="term" value="F:ribosomal small subunit binding"/>
    <property type="evidence" value="ECO:0007669"/>
    <property type="project" value="TreeGrafter"/>
</dbReference>
<dbReference type="InterPro" id="IPR006073">
    <property type="entry name" value="GTP-bd"/>
</dbReference>
<name>A0A4Q7NW42_9ACTN</name>
<keyword evidence="4" id="KW-1185">Reference proteome</keyword>
<gene>
    <name evidence="3" type="ORF">EV189_0748</name>
</gene>
<keyword evidence="1" id="KW-0812">Transmembrane</keyword>
<dbReference type="InterPro" id="IPR005662">
    <property type="entry name" value="GTPase_Era-like"/>
</dbReference>
<dbReference type="EMBL" id="SGXD01000001">
    <property type="protein sequence ID" value="RZS91506.1"/>
    <property type="molecule type" value="Genomic_DNA"/>
</dbReference>
<evidence type="ECO:0000259" key="2">
    <source>
        <dbReference type="Pfam" id="PF01926"/>
    </source>
</evidence>
<keyword evidence="1" id="KW-0472">Membrane</keyword>
<keyword evidence="1" id="KW-1133">Transmembrane helix</keyword>
<dbReference type="GO" id="GO:0019843">
    <property type="term" value="F:rRNA binding"/>
    <property type="evidence" value="ECO:0007669"/>
    <property type="project" value="TreeGrafter"/>
</dbReference>
<dbReference type="GO" id="GO:0000028">
    <property type="term" value="P:ribosomal small subunit assembly"/>
    <property type="evidence" value="ECO:0007669"/>
    <property type="project" value="TreeGrafter"/>
</dbReference>
<feature type="domain" description="G" evidence="2">
    <location>
        <begin position="62"/>
        <end position="186"/>
    </location>
</feature>